<reference evidence="1" key="1">
    <citation type="submission" date="2020-04" db="EMBL/GenBank/DDBJ databases">
        <authorList>
            <person name="Alioto T."/>
            <person name="Alioto T."/>
            <person name="Gomez Garrido J."/>
        </authorList>
    </citation>
    <scope>NUCLEOTIDE SEQUENCE</scope>
    <source>
        <strain evidence="1">A484AB</strain>
    </source>
</reference>
<evidence type="ECO:0000313" key="1">
    <source>
        <dbReference type="EMBL" id="CAB4033164.1"/>
    </source>
</evidence>
<sequence length="202" mass="23951">MTRSLLKHMLLLKLLMGLLKFVRINCSQDMHLCKQTHNTRIRLHKIEIQSICREQDMKSAFRWKVLREVWVICIWQKQIMQIRRDQQSMLTKSRMGNKHYLARKIKNATVAGETTSLLLANLRMRNVIAAKRKATRRRNVEIARKDQEKKPFRKDERREQKSANYFVKEEEGAYTMYHVTGDKNKAITIDIDLCGYNTNNGT</sequence>
<comment type="caution">
    <text evidence="1">The sequence shown here is derived from an EMBL/GenBank/DDBJ whole genome shotgun (WGS) entry which is preliminary data.</text>
</comment>
<protein>
    <submittedName>
        <fullName evidence="1">Uncharacterized protein</fullName>
    </submittedName>
</protein>
<evidence type="ECO:0000313" key="2">
    <source>
        <dbReference type="Proteomes" id="UP001152795"/>
    </source>
</evidence>
<gene>
    <name evidence="1" type="ORF">PACLA_8A000200</name>
</gene>
<name>A0A7D9LI27_PARCT</name>
<proteinExistence type="predicted"/>
<organism evidence="1 2">
    <name type="scientific">Paramuricea clavata</name>
    <name type="common">Red gorgonian</name>
    <name type="synonym">Violescent sea-whip</name>
    <dbReference type="NCBI Taxonomy" id="317549"/>
    <lineage>
        <taxon>Eukaryota</taxon>
        <taxon>Metazoa</taxon>
        <taxon>Cnidaria</taxon>
        <taxon>Anthozoa</taxon>
        <taxon>Octocorallia</taxon>
        <taxon>Malacalcyonacea</taxon>
        <taxon>Plexauridae</taxon>
        <taxon>Paramuricea</taxon>
    </lineage>
</organism>
<dbReference type="AlphaFoldDB" id="A0A7D9LI27"/>
<accession>A0A7D9LI27</accession>
<keyword evidence="2" id="KW-1185">Reference proteome</keyword>
<dbReference type="EMBL" id="CACRXK020018997">
    <property type="protein sequence ID" value="CAB4033164.1"/>
    <property type="molecule type" value="Genomic_DNA"/>
</dbReference>
<dbReference type="Proteomes" id="UP001152795">
    <property type="component" value="Unassembled WGS sequence"/>
</dbReference>